<sequence length="757" mass="81793">MIKCRFRDNYSRFFLQHTEFGEREMNMTDKLYASVSLLPCLMFSGMAFAQEANPTAAASGAEPAAEQAAPFEGEIIVTAQRREGTVQDTPLAIAVLSGSQMAAAQINDPTKLTNVTTGVQLSTVGQQLALFVRGAGAPVANVRADPAAAYSIDGIAIARPVSVNGAYYDLARVEVVKGPQGTLYGRNSTVGAINIITNRPSFKLEGSAEIEAGNYDLFRGEAMLNVPLSDTFAMRGAVQATKRDGYLSNGYNDADNYAGRLRALYQPSSDISLLLTASYYRDHGKGSGDVSLNSPNGTVFTNDPWFVKAGPPNFFDQVPTDGNQNLKSLILSAELEADLGFATLTVIPAYLDTSYLAHTYTGGFEQRIDNDDKQKSVEVRLASPANQAVSWILGGLYLDDKQDGYTDIGSRPGILQREQTNKLSLKSYAAFGQVTVNLSDQFRITGGARYSNETKDLDGFVQILTLSQVPVPGQPVLPSIGHRNFEDISYRVGLEYDVSPDSLLYASIATGYKAGGFNVGLPPVNPGDLPNSFDPENMTAFTIGSKNSFANKRVRLNVEAWYWDYRDVQQVQFGFVNPRPAFALVTYNAAKQESYGAEVDASVRIGDGGTLSGNLTYTRSTWKEFALPGFVFGPFNIPASNLSGADTPFAPKWAANLSYTHALETANGGVITPGIRTRIRSAQTLNTTGVIGSRVKGTMSTDIWVTYQSPDSAIEVQLYANNLEDEPVFSFSGVTPAGHWGRPGNPLTFGIRAKTKF</sequence>
<dbReference type="PANTHER" id="PTHR32552:SF81">
    <property type="entry name" value="TONB-DEPENDENT OUTER MEMBRANE RECEPTOR"/>
    <property type="match status" value="1"/>
</dbReference>
<reference evidence="16" key="1">
    <citation type="submission" date="2019-01" db="EMBL/GenBank/DDBJ databases">
        <title>Cytophagaceae bacterium strain CAR-16.</title>
        <authorList>
            <person name="Chen W.-M."/>
        </authorList>
    </citation>
    <scope>NUCLEOTIDE SEQUENCE [LARGE SCALE GENOMIC DNA]</scope>
    <source>
        <strain evidence="16">CHR27</strain>
    </source>
</reference>
<dbReference type="GO" id="GO:0006826">
    <property type="term" value="P:iron ion transport"/>
    <property type="evidence" value="ECO:0007669"/>
    <property type="project" value="UniProtKB-KW"/>
</dbReference>
<dbReference type="AlphaFoldDB" id="A0A4Q1KK34"/>
<dbReference type="InterPro" id="IPR012910">
    <property type="entry name" value="Plug_dom"/>
</dbReference>
<evidence type="ECO:0000256" key="1">
    <source>
        <dbReference type="ARBA" id="ARBA00004571"/>
    </source>
</evidence>
<feature type="domain" description="TonB-dependent receptor-like beta-barrel" evidence="13">
    <location>
        <begin position="280"/>
        <end position="723"/>
    </location>
</feature>
<evidence type="ECO:0000256" key="12">
    <source>
        <dbReference type="RuleBase" id="RU003357"/>
    </source>
</evidence>
<evidence type="ECO:0000256" key="9">
    <source>
        <dbReference type="ARBA" id="ARBA00023136"/>
    </source>
</evidence>
<organism evidence="15 16">
    <name type="scientific">Sphingobium fluviale</name>
    <dbReference type="NCBI Taxonomy" id="2506423"/>
    <lineage>
        <taxon>Bacteria</taxon>
        <taxon>Pseudomonadati</taxon>
        <taxon>Pseudomonadota</taxon>
        <taxon>Alphaproteobacteria</taxon>
        <taxon>Sphingomonadales</taxon>
        <taxon>Sphingomonadaceae</taxon>
        <taxon>Sphingobium</taxon>
    </lineage>
</organism>
<proteinExistence type="inferred from homology"/>
<dbReference type="PROSITE" id="PS52016">
    <property type="entry name" value="TONB_DEPENDENT_REC_3"/>
    <property type="match status" value="1"/>
</dbReference>
<keyword evidence="8 12" id="KW-0798">TonB box</keyword>
<name>A0A4Q1KK34_9SPHN</name>
<evidence type="ECO:0000256" key="11">
    <source>
        <dbReference type="PROSITE-ProRule" id="PRU01360"/>
    </source>
</evidence>
<dbReference type="Pfam" id="PF00593">
    <property type="entry name" value="TonB_dep_Rec_b-barrel"/>
    <property type="match status" value="1"/>
</dbReference>
<accession>A0A4Q1KK34</accession>
<evidence type="ECO:0000256" key="8">
    <source>
        <dbReference type="ARBA" id="ARBA00023077"/>
    </source>
</evidence>
<evidence type="ECO:0000256" key="10">
    <source>
        <dbReference type="ARBA" id="ARBA00023237"/>
    </source>
</evidence>
<dbReference type="GO" id="GO:0009279">
    <property type="term" value="C:cell outer membrane"/>
    <property type="evidence" value="ECO:0007669"/>
    <property type="project" value="UniProtKB-SubCell"/>
</dbReference>
<keyword evidence="4" id="KW-0410">Iron transport</keyword>
<keyword evidence="16" id="KW-1185">Reference proteome</keyword>
<protein>
    <submittedName>
        <fullName evidence="15">TonB-dependent receptor</fullName>
    </submittedName>
</protein>
<keyword evidence="7" id="KW-0406">Ion transport</keyword>
<evidence type="ECO:0000256" key="2">
    <source>
        <dbReference type="ARBA" id="ARBA00022448"/>
    </source>
</evidence>
<gene>
    <name evidence="15" type="ORF">EQG66_04220</name>
</gene>
<evidence type="ECO:0000256" key="6">
    <source>
        <dbReference type="ARBA" id="ARBA00023004"/>
    </source>
</evidence>
<dbReference type="PANTHER" id="PTHR32552">
    <property type="entry name" value="FERRICHROME IRON RECEPTOR-RELATED"/>
    <property type="match status" value="1"/>
</dbReference>
<comment type="caution">
    <text evidence="15">The sequence shown here is derived from an EMBL/GenBank/DDBJ whole genome shotgun (WGS) entry which is preliminary data.</text>
</comment>
<evidence type="ECO:0000256" key="7">
    <source>
        <dbReference type="ARBA" id="ARBA00023065"/>
    </source>
</evidence>
<keyword evidence="9 11" id="KW-0472">Membrane</keyword>
<comment type="similarity">
    <text evidence="11 12">Belongs to the TonB-dependent receptor family.</text>
</comment>
<evidence type="ECO:0000256" key="4">
    <source>
        <dbReference type="ARBA" id="ARBA00022496"/>
    </source>
</evidence>
<evidence type="ECO:0000256" key="5">
    <source>
        <dbReference type="ARBA" id="ARBA00022692"/>
    </source>
</evidence>
<keyword evidence="10 11" id="KW-0998">Cell outer membrane</keyword>
<keyword evidence="2 11" id="KW-0813">Transport</keyword>
<dbReference type="OrthoDB" id="7614057at2"/>
<evidence type="ECO:0000259" key="13">
    <source>
        <dbReference type="Pfam" id="PF00593"/>
    </source>
</evidence>
<dbReference type="Gene3D" id="2.40.170.20">
    <property type="entry name" value="TonB-dependent receptor, beta-barrel domain"/>
    <property type="match status" value="1"/>
</dbReference>
<evidence type="ECO:0000313" key="16">
    <source>
        <dbReference type="Proteomes" id="UP000290958"/>
    </source>
</evidence>
<dbReference type="InterPro" id="IPR039426">
    <property type="entry name" value="TonB-dep_rcpt-like"/>
</dbReference>
<keyword evidence="5 11" id="KW-0812">Transmembrane</keyword>
<dbReference type="EMBL" id="SBKP01000003">
    <property type="protein sequence ID" value="RXR29765.1"/>
    <property type="molecule type" value="Genomic_DNA"/>
</dbReference>
<dbReference type="InterPro" id="IPR036942">
    <property type="entry name" value="Beta-barrel_TonB_sf"/>
</dbReference>
<evidence type="ECO:0000256" key="3">
    <source>
        <dbReference type="ARBA" id="ARBA00022452"/>
    </source>
</evidence>
<dbReference type="SUPFAM" id="SSF56935">
    <property type="entry name" value="Porins"/>
    <property type="match status" value="1"/>
</dbReference>
<dbReference type="Pfam" id="PF07715">
    <property type="entry name" value="Plug"/>
    <property type="match status" value="1"/>
</dbReference>
<keyword evidence="3 11" id="KW-1134">Transmembrane beta strand</keyword>
<keyword evidence="15" id="KW-0675">Receptor</keyword>
<dbReference type="Proteomes" id="UP000290958">
    <property type="component" value="Unassembled WGS sequence"/>
</dbReference>
<dbReference type="InterPro" id="IPR000531">
    <property type="entry name" value="Beta-barrel_TonB"/>
</dbReference>
<comment type="subcellular location">
    <subcellularLocation>
        <location evidence="1 11">Cell outer membrane</location>
        <topology evidence="1 11">Multi-pass membrane protein</topology>
    </subcellularLocation>
</comment>
<feature type="domain" description="TonB-dependent receptor plug" evidence="14">
    <location>
        <begin position="86"/>
        <end position="191"/>
    </location>
</feature>
<evidence type="ECO:0000313" key="15">
    <source>
        <dbReference type="EMBL" id="RXR29765.1"/>
    </source>
</evidence>
<evidence type="ECO:0000259" key="14">
    <source>
        <dbReference type="Pfam" id="PF07715"/>
    </source>
</evidence>
<keyword evidence="6" id="KW-0408">Iron</keyword>